<dbReference type="GO" id="GO:0016757">
    <property type="term" value="F:glycosyltransferase activity"/>
    <property type="evidence" value="ECO:0007669"/>
    <property type="project" value="UniProtKB-KW"/>
</dbReference>
<gene>
    <name evidence="4" type="ORF">FX155_10185</name>
</gene>
<dbReference type="InterPro" id="IPR001173">
    <property type="entry name" value="Glyco_trans_2-like"/>
</dbReference>
<dbReference type="PANTHER" id="PTHR22916">
    <property type="entry name" value="GLYCOSYLTRANSFERASE"/>
    <property type="match status" value="1"/>
</dbReference>
<dbReference type="CDD" id="cd00761">
    <property type="entry name" value="Glyco_tranf_GTA_type"/>
    <property type="match status" value="1"/>
</dbReference>
<evidence type="ECO:0000259" key="3">
    <source>
        <dbReference type="Pfam" id="PF00535"/>
    </source>
</evidence>
<evidence type="ECO:0000313" key="5">
    <source>
        <dbReference type="Proteomes" id="UP000441455"/>
    </source>
</evidence>
<reference evidence="4 5" key="1">
    <citation type="submission" date="2019-08" db="EMBL/GenBank/DDBJ databases">
        <title>In-depth cultivation of the pig gut microbiome towards novel bacterial diversity and tailored functional studies.</title>
        <authorList>
            <person name="Wylensek D."/>
            <person name="Hitch T.C.A."/>
            <person name="Clavel T."/>
        </authorList>
    </citation>
    <scope>NUCLEOTIDE SEQUENCE [LARGE SCALE GENOMIC DNA]</scope>
    <source>
        <strain evidence="4 5">WCA-389-WT-5B</strain>
    </source>
</reference>
<dbReference type="Gene3D" id="3.90.550.10">
    <property type="entry name" value="Spore Coat Polysaccharide Biosynthesis Protein SpsA, Chain A"/>
    <property type="match status" value="1"/>
</dbReference>
<dbReference type="Proteomes" id="UP000441455">
    <property type="component" value="Unassembled WGS sequence"/>
</dbReference>
<keyword evidence="1" id="KW-0328">Glycosyltransferase</keyword>
<keyword evidence="2 4" id="KW-0808">Transferase</keyword>
<feature type="domain" description="Glycosyltransferase 2-like" evidence="3">
    <location>
        <begin position="4"/>
        <end position="134"/>
    </location>
</feature>
<dbReference type="SUPFAM" id="SSF53448">
    <property type="entry name" value="Nucleotide-diphospho-sugar transferases"/>
    <property type="match status" value="1"/>
</dbReference>
<dbReference type="InterPro" id="IPR029044">
    <property type="entry name" value="Nucleotide-diphossugar_trans"/>
</dbReference>
<evidence type="ECO:0000256" key="2">
    <source>
        <dbReference type="ARBA" id="ARBA00022679"/>
    </source>
</evidence>
<sequence>MLFSIVVPIYGVAQFLPQCIESILGQNYKNFELILVDDGSKDQSGKICNIYANKDSRIKVIHKSNGGLVSARKAGAALASGAYILPVDGDDWIAPGLLAALTEVIAQNDDVEMICYGMYQGNSEGKYESKQLDYEPGIYRISDIQQKIYPALIKGSNGKRFPPNLWGKAMKREAYQFYQMTVPDCLSLGEDAAVSYPFISQANTIYIMPECFYYYRWNAQSMTKSRKKGFDWNALRLLEKVWNENLSYGYDFSMQINRYMCHDLFNVAKSHLQTNGEFSRIRKDIIEELNKPDFQSYINHAHFDMFCLEQIPRILLKYRLIRAMKIISHYI</sequence>
<dbReference type="OrthoDB" id="1640114at2"/>
<dbReference type="Pfam" id="PF00535">
    <property type="entry name" value="Glycos_transf_2"/>
    <property type="match status" value="1"/>
</dbReference>
<dbReference type="EMBL" id="VULN01000017">
    <property type="protein sequence ID" value="MSS82957.1"/>
    <property type="molecule type" value="Genomic_DNA"/>
</dbReference>
<dbReference type="RefSeq" id="WP_154488611.1">
    <property type="nucleotide sequence ID" value="NZ_VULN01000017.1"/>
</dbReference>
<proteinExistence type="predicted"/>
<comment type="caution">
    <text evidence="4">The sequence shown here is derived from an EMBL/GenBank/DDBJ whole genome shotgun (WGS) entry which is preliminary data.</text>
</comment>
<protein>
    <submittedName>
        <fullName evidence="4">Glycosyltransferase family 2 protein</fullName>
    </submittedName>
</protein>
<dbReference type="PANTHER" id="PTHR22916:SF51">
    <property type="entry name" value="GLYCOSYLTRANSFERASE EPSH-RELATED"/>
    <property type="match status" value="1"/>
</dbReference>
<dbReference type="AlphaFoldDB" id="A0A6N7VMQ3"/>
<evidence type="ECO:0000313" key="4">
    <source>
        <dbReference type="EMBL" id="MSS82957.1"/>
    </source>
</evidence>
<name>A0A6N7VMQ3_ACIFE</name>
<organism evidence="4 5">
    <name type="scientific">Acidaminococcus fermentans</name>
    <dbReference type="NCBI Taxonomy" id="905"/>
    <lineage>
        <taxon>Bacteria</taxon>
        <taxon>Bacillati</taxon>
        <taxon>Bacillota</taxon>
        <taxon>Negativicutes</taxon>
        <taxon>Acidaminococcales</taxon>
        <taxon>Acidaminococcaceae</taxon>
        <taxon>Acidaminococcus</taxon>
    </lineage>
</organism>
<accession>A0A6N7VMQ3</accession>
<evidence type="ECO:0000256" key="1">
    <source>
        <dbReference type="ARBA" id="ARBA00022676"/>
    </source>
</evidence>